<dbReference type="PANTHER" id="PTHR11695">
    <property type="entry name" value="ALCOHOL DEHYDROGENASE RELATED"/>
    <property type="match status" value="1"/>
</dbReference>
<organism evidence="2 3">
    <name type="scientific">Hapsidospora chrysogenum (strain ATCC 11550 / CBS 779.69 / DSM 880 / IAM 14645 / JCM 23072 / IMI 49137)</name>
    <name type="common">Acremonium chrysogenum</name>
    <dbReference type="NCBI Taxonomy" id="857340"/>
    <lineage>
        <taxon>Eukaryota</taxon>
        <taxon>Fungi</taxon>
        <taxon>Dikarya</taxon>
        <taxon>Ascomycota</taxon>
        <taxon>Pezizomycotina</taxon>
        <taxon>Sordariomycetes</taxon>
        <taxon>Hypocreomycetidae</taxon>
        <taxon>Hypocreales</taxon>
        <taxon>Bionectriaceae</taxon>
        <taxon>Hapsidospora</taxon>
    </lineage>
</organism>
<dbReference type="SUPFAM" id="SSF51735">
    <property type="entry name" value="NAD(P)-binding Rossmann-fold domains"/>
    <property type="match status" value="1"/>
</dbReference>
<dbReference type="InterPro" id="IPR036291">
    <property type="entry name" value="NAD(P)-bd_dom_sf"/>
</dbReference>
<dbReference type="HOGENOM" id="CLU_026673_3_3_1"/>
<dbReference type="PANTHER" id="PTHR11695:SF294">
    <property type="entry name" value="RETICULON-4-INTERACTING PROTEIN 1, MITOCHONDRIAL"/>
    <property type="match status" value="1"/>
</dbReference>
<dbReference type="OrthoDB" id="191139at2759"/>
<dbReference type="Proteomes" id="UP000029964">
    <property type="component" value="Unassembled WGS sequence"/>
</dbReference>
<accession>A0A086T669</accession>
<sequence>MAEIPKTMRALVAPRACKPDRYEIMEVPTPTITEPTQVLLRVHAATIDTGETQIIDGKMWLFHTPRSLRMKRYPVVLGFSGSGTVVAVGSGVKTVKIGDEVYGMGVEKPMFRGPPPTFAAQYSVIKEKLVIPKPKDLSWEAAASLPGFVVTAIQVIRRGLQKRGEDSLEGKTVYIPGALSGTGSVMIQVARNVFGASKIISTVSTPKVPLVEEYLPGIVDQVIDYKTQRLQDVVPRGSVDFMINTQWDSLIDGIPLLNPDTGTLMSITSIPSKEMVRGILGDDKFPWWFGVLLDLARLYYRWLTWGTKLEHEAVSGSPDVREDLEAAGEAIALGKVKPVIRVVDLEDIEAVRKNAEQVYSGKGGIGKLVLRVA</sequence>
<gene>
    <name evidence="2" type="ORF">ACRE_043660</name>
</gene>
<feature type="domain" description="Enoyl reductase (ER)" evidence="1">
    <location>
        <begin position="18"/>
        <end position="370"/>
    </location>
</feature>
<dbReference type="Pfam" id="PF08240">
    <property type="entry name" value="ADH_N"/>
    <property type="match status" value="1"/>
</dbReference>
<keyword evidence="3" id="KW-1185">Reference proteome</keyword>
<evidence type="ECO:0000259" key="1">
    <source>
        <dbReference type="SMART" id="SM00829"/>
    </source>
</evidence>
<protein>
    <submittedName>
        <fullName evidence="2">Quinone oxidoreductase-like protein-like protein</fullName>
    </submittedName>
</protein>
<reference evidence="3" key="1">
    <citation type="journal article" date="2014" name="Genome Announc.">
        <title>Genome sequence and annotation of Acremonium chrysogenum, producer of the beta-lactam antibiotic cephalosporin C.</title>
        <authorList>
            <person name="Terfehr D."/>
            <person name="Dahlmann T.A."/>
            <person name="Specht T."/>
            <person name="Zadra I."/>
            <person name="Kuernsteiner H."/>
            <person name="Kueck U."/>
        </authorList>
    </citation>
    <scope>NUCLEOTIDE SEQUENCE [LARGE SCALE GENOMIC DNA]</scope>
    <source>
        <strain evidence="3">ATCC 11550 / CBS 779.69 / DSM 880 / IAM 14645 / JCM 23072 / IMI 49137</strain>
    </source>
</reference>
<dbReference type="SMART" id="SM00829">
    <property type="entry name" value="PKS_ER"/>
    <property type="match status" value="1"/>
</dbReference>
<dbReference type="InterPro" id="IPR020843">
    <property type="entry name" value="ER"/>
</dbReference>
<dbReference type="Gene3D" id="3.90.180.10">
    <property type="entry name" value="Medium-chain alcohol dehydrogenases, catalytic domain"/>
    <property type="match status" value="1"/>
</dbReference>
<dbReference type="STRING" id="857340.A0A086T669"/>
<dbReference type="CDD" id="cd05289">
    <property type="entry name" value="MDR_like_2"/>
    <property type="match status" value="1"/>
</dbReference>
<dbReference type="SUPFAM" id="SSF50129">
    <property type="entry name" value="GroES-like"/>
    <property type="match status" value="1"/>
</dbReference>
<name>A0A086T669_HAPC1</name>
<dbReference type="Gene3D" id="3.40.50.720">
    <property type="entry name" value="NAD(P)-binding Rossmann-like Domain"/>
    <property type="match status" value="1"/>
</dbReference>
<dbReference type="EMBL" id="JPKY01000041">
    <property type="protein sequence ID" value="KFH44851.1"/>
    <property type="molecule type" value="Genomic_DNA"/>
</dbReference>
<dbReference type="Pfam" id="PF13602">
    <property type="entry name" value="ADH_zinc_N_2"/>
    <property type="match status" value="1"/>
</dbReference>
<dbReference type="AlphaFoldDB" id="A0A086T669"/>
<comment type="caution">
    <text evidence="2">The sequence shown here is derived from an EMBL/GenBank/DDBJ whole genome shotgun (WGS) entry which is preliminary data.</text>
</comment>
<dbReference type="InterPro" id="IPR013154">
    <property type="entry name" value="ADH-like_N"/>
</dbReference>
<dbReference type="GO" id="GO:0016491">
    <property type="term" value="F:oxidoreductase activity"/>
    <property type="evidence" value="ECO:0007669"/>
    <property type="project" value="InterPro"/>
</dbReference>
<evidence type="ECO:0000313" key="3">
    <source>
        <dbReference type="Proteomes" id="UP000029964"/>
    </source>
</evidence>
<proteinExistence type="predicted"/>
<dbReference type="InterPro" id="IPR011032">
    <property type="entry name" value="GroES-like_sf"/>
</dbReference>
<evidence type="ECO:0000313" key="2">
    <source>
        <dbReference type="EMBL" id="KFH44851.1"/>
    </source>
</evidence>
<dbReference type="InterPro" id="IPR050700">
    <property type="entry name" value="YIM1/Zinc_Alcohol_DH_Fams"/>
</dbReference>